<dbReference type="PANTHER" id="PTHR10127:SF877">
    <property type="entry name" value="ZINC METALLOPROTEINASE NAS-34"/>
    <property type="match status" value="1"/>
</dbReference>
<evidence type="ECO:0000313" key="8">
    <source>
        <dbReference type="WBParaSite" id="PTRK_0000012300.1"/>
    </source>
</evidence>
<dbReference type="EC" id="3.4.24.-" evidence="4"/>
<sequence>ASDIIKWGNPIKYWVDTYGFTSEIQKFLKKIEEKTCITFEQQSTYIKGTQGLLFLDTKDRTYSQDVGPSGTRQPNNIYVKYFFDIVHHKGLIENAIINALGAGPENQRCDRDKYLNMYKDRAKEEFKNDFNYKNYSCSYIQNNVSYDYGSLTHDTVWNKEISGKGPIFEARQFKDLYQKMMGHKEHAMFSDYKKLYFIHCSDKCKNLLTKCQHGGYPNAKNCDVCICPHGYLGNYCEKFVNSVKQALIGPFSTYSSIFLTATESSKEWGSTVRAIFYIFIKAPQDKKVFIEHKQSTSCYWEKEYCFDERGHEIRYRADKGAIGICLCGSIDWNFNIVSEDNEVAIFYRGDCSYQLMLFNYQIYNKNSNI</sequence>
<name>A0A0N4Z092_PARTI</name>
<evidence type="ECO:0000256" key="2">
    <source>
        <dbReference type="ARBA" id="ARBA00022833"/>
    </source>
</evidence>
<organism evidence="7 8">
    <name type="scientific">Parastrongyloides trichosuri</name>
    <name type="common">Possum-specific nematode worm</name>
    <dbReference type="NCBI Taxonomy" id="131310"/>
    <lineage>
        <taxon>Eukaryota</taxon>
        <taxon>Metazoa</taxon>
        <taxon>Ecdysozoa</taxon>
        <taxon>Nematoda</taxon>
        <taxon>Chromadorea</taxon>
        <taxon>Rhabditida</taxon>
        <taxon>Tylenchina</taxon>
        <taxon>Panagrolaimomorpha</taxon>
        <taxon>Strongyloidoidea</taxon>
        <taxon>Strongyloididae</taxon>
        <taxon>Parastrongyloides</taxon>
    </lineage>
</organism>
<dbReference type="PANTHER" id="PTHR10127">
    <property type="entry name" value="DISCOIDIN, CUB, EGF, LAMININ , AND ZINC METALLOPROTEASE DOMAIN CONTAINING"/>
    <property type="match status" value="1"/>
</dbReference>
<dbReference type="Gene3D" id="3.40.390.10">
    <property type="entry name" value="Collagenase (Catalytic Domain)"/>
    <property type="match status" value="1"/>
</dbReference>
<dbReference type="InterPro" id="IPR024079">
    <property type="entry name" value="MetalloPept_cat_dom_sf"/>
</dbReference>
<reference evidence="8" key="1">
    <citation type="submission" date="2017-02" db="UniProtKB">
        <authorList>
            <consortium name="WormBaseParasite"/>
        </authorList>
    </citation>
    <scope>IDENTIFICATION</scope>
</reference>
<evidence type="ECO:0000256" key="4">
    <source>
        <dbReference type="RuleBase" id="RU361183"/>
    </source>
</evidence>
<keyword evidence="2 4" id="KW-0862">Zinc</keyword>
<dbReference type="Pfam" id="PF01400">
    <property type="entry name" value="Astacin"/>
    <property type="match status" value="1"/>
</dbReference>
<evidence type="ECO:0000256" key="1">
    <source>
        <dbReference type="ARBA" id="ARBA00022723"/>
    </source>
</evidence>
<dbReference type="WBParaSite" id="PTRK_0000012300.1">
    <property type="protein sequence ID" value="PTRK_0000012300.1"/>
    <property type="gene ID" value="PTRK_0000012300"/>
</dbReference>
<keyword evidence="3 4" id="KW-0482">Metalloprotease</keyword>
<evidence type="ECO:0000259" key="5">
    <source>
        <dbReference type="PROSITE" id="PS00022"/>
    </source>
</evidence>
<keyword evidence="4" id="KW-0645">Protease</keyword>
<dbReference type="PRINTS" id="PR00480">
    <property type="entry name" value="ASTACIN"/>
</dbReference>
<dbReference type="GO" id="GO:0046872">
    <property type="term" value="F:metal ion binding"/>
    <property type="evidence" value="ECO:0007669"/>
    <property type="project" value="UniProtKB-KW"/>
</dbReference>
<proteinExistence type="predicted"/>
<protein>
    <recommendedName>
        <fullName evidence="4">Metalloendopeptidase</fullName>
        <ecNumber evidence="4">3.4.24.-</ecNumber>
    </recommendedName>
</protein>
<evidence type="ECO:0000256" key="3">
    <source>
        <dbReference type="ARBA" id="ARBA00023049"/>
    </source>
</evidence>
<dbReference type="PROSITE" id="PS01186">
    <property type="entry name" value="EGF_2"/>
    <property type="match status" value="1"/>
</dbReference>
<dbReference type="SUPFAM" id="SSF55486">
    <property type="entry name" value="Metalloproteases ('zincins'), catalytic domain"/>
    <property type="match status" value="1"/>
</dbReference>
<dbReference type="GO" id="GO:0006508">
    <property type="term" value="P:proteolysis"/>
    <property type="evidence" value="ECO:0007669"/>
    <property type="project" value="UniProtKB-KW"/>
</dbReference>
<dbReference type="InterPro" id="IPR000742">
    <property type="entry name" value="EGF"/>
</dbReference>
<keyword evidence="7" id="KW-1185">Reference proteome</keyword>
<evidence type="ECO:0000259" key="6">
    <source>
        <dbReference type="PROSITE" id="PS01186"/>
    </source>
</evidence>
<dbReference type="InterPro" id="IPR001506">
    <property type="entry name" value="Peptidase_M12A"/>
</dbReference>
<feature type="domain" description="EGF-like" evidence="5 6">
    <location>
        <begin position="225"/>
        <end position="236"/>
    </location>
</feature>
<dbReference type="PROSITE" id="PS00022">
    <property type="entry name" value="EGF_1"/>
    <property type="match status" value="1"/>
</dbReference>
<dbReference type="Proteomes" id="UP000038045">
    <property type="component" value="Unplaced"/>
</dbReference>
<accession>A0A0N4Z092</accession>
<keyword evidence="1 4" id="KW-0479">Metal-binding</keyword>
<dbReference type="AlphaFoldDB" id="A0A0N4Z092"/>
<evidence type="ECO:0000313" key="7">
    <source>
        <dbReference type="Proteomes" id="UP000038045"/>
    </source>
</evidence>
<dbReference type="GO" id="GO:0004222">
    <property type="term" value="F:metalloendopeptidase activity"/>
    <property type="evidence" value="ECO:0007669"/>
    <property type="project" value="UniProtKB-UniRule"/>
</dbReference>
<comment type="cofactor">
    <cofactor evidence="4">
        <name>Zn(2+)</name>
        <dbReference type="ChEBI" id="CHEBI:29105"/>
    </cofactor>
    <text evidence="4">Binds 1 zinc ion per subunit.</text>
</comment>
<keyword evidence="4" id="KW-0378">Hydrolase</keyword>